<comment type="caution">
    <text evidence="3">The sequence shown here is derived from an EMBL/GenBank/DDBJ whole genome shotgun (WGS) entry which is preliminary data.</text>
</comment>
<feature type="chain" id="PRO_5022037414" evidence="1">
    <location>
        <begin position="18"/>
        <end position="818"/>
    </location>
</feature>
<accession>A0A545US39</accession>
<dbReference type="PROSITE" id="PS50022">
    <property type="entry name" value="FA58C_3"/>
    <property type="match status" value="1"/>
</dbReference>
<keyword evidence="1" id="KW-0732">Signal</keyword>
<dbReference type="InterPro" id="IPR035992">
    <property type="entry name" value="Ricin_B-like_lectins"/>
</dbReference>
<dbReference type="Pfam" id="PF14200">
    <property type="entry name" value="RicinB_lectin_2"/>
    <property type="match status" value="2"/>
</dbReference>
<name>A0A545US39_9HYPO</name>
<dbReference type="OrthoDB" id="5382128at2759"/>
<dbReference type="Gene3D" id="2.80.10.50">
    <property type="match status" value="1"/>
</dbReference>
<dbReference type="CDD" id="cd00161">
    <property type="entry name" value="beta-trefoil_Ricin-like"/>
    <property type="match status" value="1"/>
</dbReference>
<sequence length="818" mass="92639">MRVALPLASLLAQQVFAAGTSFLNHTHLLSSLEDPAWFERNIPIVEIPCTHIQDVYYHRWQTYKEHLAYTGAQHGYLVTEFLHPAGYGAPFCGIVAAAGHHINEGRWLRDVRYGQDLVNYWLAGPGQLPKPTDDGVNKDKYDWAHEYSFWAASSVWNQYLITGDRNFITGQLDNLVRQYRGWDNHFDSTLGLYWQVPVWDATEFTAASYQSPSGDAYHGGAGFRPTINAYQYGDARAIAAIAALNGNTDLQKEYEQRATSLQLAVQSHLWNREKNFFMHRDRDYQQKLLQDREIMGFLPWMFNMPSCNFSTESFKQLIDIQGFSSAFGPTTLEQRSSWYMYEADGCCRWDGPSWPFSTSQTLTAVENLLHEYKQSTVIASDYFDLLETYARTLYKDGRPYVAEAHHPTEDRWIYDGRDHSEDYNHSTFVDNVLAGLLGIRGQPDSSLTIRPLVPSSWTYFAVENLSYHGRSITIIWDQSDTRYKQGKGLQVFIDGISVVQRDTIDEVTVNVTPAIPQPAISKVNIAANTQGYARLSRAFASYTSSFDDPMRAIDGNVWRTAIPPNSRWTSYQSPNTADYFGVDFRRTQSLCDVRLYFYDDGGGVRIPSNYDLQYLERDGNSWATVPGQERSKAPTSSNEQIKITFPAITTSQLRVVAPNPSAGKGWGLSEMEVWTAAIFYLRNENSEKLMGVDHMQQNSGAYIQQYDDNGTRDHYWQFIPATGGWSKIKNLNSGLLLSVSSDNNSAQLIQDDDNEASYQLWRVESRGDGHFLIRNKGSNKVAGIDGMSTDNSANVVQFEDNGTRDHLWSILPAAIEGC</sequence>
<evidence type="ECO:0000256" key="1">
    <source>
        <dbReference type="SAM" id="SignalP"/>
    </source>
</evidence>
<dbReference type="SUPFAM" id="SSF50370">
    <property type="entry name" value="Ricin B-like lectins"/>
    <property type="match status" value="1"/>
</dbReference>
<protein>
    <submittedName>
        <fullName evidence="3">Coagulation factor 5/8 type domain-containing protein</fullName>
    </submittedName>
</protein>
<dbReference type="STRING" id="43265.A0A545US39"/>
<feature type="domain" description="F5/8 type C" evidence="2">
    <location>
        <begin position="565"/>
        <end position="676"/>
    </location>
</feature>
<dbReference type="GO" id="GO:0005975">
    <property type="term" value="P:carbohydrate metabolic process"/>
    <property type="evidence" value="ECO:0007669"/>
    <property type="project" value="InterPro"/>
</dbReference>
<dbReference type="SUPFAM" id="SSF48208">
    <property type="entry name" value="Six-hairpin glycosidases"/>
    <property type="match status" value="1"/>
</dbReference>
<evidence type="ECO:0000313" key="3">
    <source>
        <dbReference type="EMBL" id="TQV92265.1"/>
    </source>
</evidence>
<dbReference type="InterPro" id="IPR008979">
    <property type="entry name" value="Galactose-bd-like_sf"/>
</dbReference>
<dbReference type="InterPro" id="IPR054491">
    <property type="entry name" value="MGH1-like_GH"/>
</dbReference>
<keyword evidence="4" id="KW-1185">Reference proteome</keyword>
<dbReference type="Pfam" id="PF03633">
    <property type="entry name" value="Glyco_hydro_65C"/>
    <property type="match status" value="1"/>
</dbReference>
<dbReference type="GO" id="GO:0003824">
    <property type="term" value="F:catalytic activity"/>
    <property type="evidence" value="ECO:0007669"/>
    <property type="project" value="UniProtKB-ARBA"/>
</dbReference>
<proteinExistence type="predicted"/>
<reference evidence="3 4" key="1">
    <citation type="journal article" date="2019" name="Appl. Microbiol. Biotechnol.">
        <title>Genome sequence of Isaria javanica and comparative genome analysis insights into family S53 peptidase evolution in fungal entomopathogens.</title>
        <authorList>
            <person name="Lin R."/>
            <person name="Zhang X."/>
            <person name="Xin B."/>
            <person name="Zou M."/>
            <person name="Gao Y."/>
            <person name="Qin F."/>
            <person name="Hu Q."/>
            <person name="Xie B."/>
            <person name="Cheng X."/>
        </authorList>
    </citation>
    <scope>NUCLEOTIDE SEQUENCE [LARGE SCALE GENOMIC DNA]</scope>
    <source>
        <strain evidence="3 4">IJ1G</strain>
    </source>
</reference>
<organism evidence="3 4">
    <name type="scientific">Cordyceps javanica</name>
    <dbReference type="NCBI Taxonomy" id="43265"/>
    <lineage>
        <taxon>Eukaryota</taxon>
        <taxon>Fungi</taxon>
        <taxon>Dikarya</taxon>
        <taxon>Ascomycota</taxon>
        <taxon>Pezizomycotina</taxon>
        <taxon>Sordariomycetes</taxon>
        <taxon>Hypocreomycetidae</taxon>
        <taxon>Hypocreales</taxon>
        <taxon>Cordycipitaceae</taxon>
        <taxon>Cordyceps</taxon>
    </lineage>
</organism>
<dbReference type="Pfam" id="PF00754">
    <property type="entry name" value="F5_F8_type_C"/>
    <property type="match status" value="1"/>
</dbReference>
<dbReference type="EMBL" id="SPUK01000015">
    <property type="protein sequence ID" value="TQV92265.1"/>
    <property type="molecule type" value="Genomic_DNA"/>
</dbReference>
<feature type="signal peptide" evidence="1">
    <location>
        <begin position="1"/>
        <end position="17"/>
    </location>
</feature>
<evidence type="ECO:0000259" key="2">
    <source>
        <dbReference type="PROSITE" id="PS50022"/>
    </source>
</evidence>
<dbReference type="Pfam" id="PF22422">
    <property type="entry name" value="MGH1-like_GH"/>
    <property type="match status" value="1"/>
</dbReference>
<dbReference type="InterPro" id="IPR012341">
    <property type="entry name" value="6hp_glycosidase-like_sf"/>
</dbReference>
<dbReference type="InterPro" id="IPR005194">
    <property type="entry name" value="Glyco_hydro_65_C"/>
</dbReference>
<dbReference type="SUPFAM" id="SSF49785">
    <property type="entry name" value="Galactose-binding domain-like"/>
    <property type="match status" value="1"/>
</dbReference>
<dbReference type="Proteomes" id="UP000315783">
    <property type="component" value="Unassembled WGS sequence"/>
</dbReference>
<evidence type="ECO:0000313" key="4">
    <source>
        <dbReference type="Proteomes" id="UP000315783"/>
    </source>
</evidence>
<dbReference type="Gene3D" id="1.50.10.10">
    <property type="match status" value="1"/>
</dbReference>
<gene>
    <name evidence="3" type="ORF">IF1G_08783</name>
</gene>
<dbReference type="InterPro" id="IPR008928">
    <property type="entry name" value="6-hairpin_glycosidase_sf"/>
</dbReference>
<dbReference type="InterPro" id="IPR000421">
    <property type="entry name" value="FA58C"/>
</dbReference>
<dbReference type="Gene3D" id="2.60.120.260">
    <property type="entry name" value="Galactose-binding domain-like"/>
    <property type="match status" value="1"/>
</dbReference>
<dbReference type="InterPro" id="IPR000772">
    <property type="entry name" value="Ricin_B_lectin"/>
</dbReference>
<dbReference type="AlphaFoldDB" id="A0A545US39"/>
<dbReference type="PROSITE" id="PS50231">
    <property type="entry name" value="RICIN_B_LECTIN"/>
    <property type="match status" value="1"/>
</dbReference>